<dbReference type="GO" id="GO:0019346">
    <property type="term" value="P:transsulfuration"/>
    <property type="evidence" value="ECO:0007669"/>
    <property type="project" value="InterPro"/>
</dbReference>
<dbReference type="SUPFAM" id="SSF53383">
    <property type="entry name" value="PLP-dependent transferases"/>
    <property type="match status" value="1"/>
</dbReference>
<evidence type="ECO:0000256" key="2">
    <source>
        <dbReference type="ARBA" id="ARBA00009077"/>
    </source>
</evidence>
<dbReference type="InterPro" id="IPR053577">
    <property type="entry name" value="Trans-sulfuration_enzyme"/>
</dbReference>
<evidence type="ECO:0000256" key="1">
    <source>
        <dbReference type="ARBA" id="ARBA00001933"/>
    </source>
</evidence>
<dbReference type="CDD" id="cd00614">
    <property type="entry name" value="CGS_like"/>
    <property type="match status" value="1"/>
</dbReference>
<evidence type="ECO:0000313" key="11">
    <source>
        <dbReference type="Proteomes" id="UP001057381"/>
    </source>
</evidence>
<dbReference type="EMBL" id="CP073809">
    <property type="protein sequence ID" value="UTH13894.1"/>
    <property type="molecule type" value="Genomic_DNA"/>
</dbReference>
<gene>
    <name evidence="10" type="ORF">KFV11_00525</name>
</gene>
<organism evidence="10 11">
    <name type="scientific">Macrococcus equipercicus</name>
    <dbReference type="NCBI Taxonomy" id="69967"/>
    <lineage>
        <taxon>Bacteria</taxon>
        <taxon>Bacillati</taxon>
        <taxon>Bacillota</taxon>
        <taxon>Bacilli</taxon>
        <taxon>Bacillales</taxon>
        <taxon>Staphylococcaceae</taxon>
        <taxon>Macrococcus</taxon>
    </lineage>
</organism>
<dbReference type="InterPro" id="IPR015421">
    <property type="entry name" value="PyrdxlP-dep_Trfase_major"/>
</dbReference>
<evidence type="ECO:0000256" key="9">
    <source>
        <dbReference type="RuleBase" id="RU362118"/>
    </source>
</evidence>
<dbReference type="GO" id="GO:0047804">
    <property type="term" value="F:cysteine-S-conjugate beta-lyase activity"/>
    <property type="evidence" value="ECO:0007669"/>
    <property type="project" value="UniProtKB-EC"/>
</dbReference>
<dbReference type="RefSeq" id="WP_254250034.1">
    <property type="nucleotide sequence ID" value="NZ_CP073809.1"/>
</dbReference>
<sequence length="395" mass="43109">MSYSQETSLILDSPRGKDYTSANQPLYYSSTYHQEVLGGAADYDYARSGNPNRSLLEEKLANLEGGNHGFAFSSGIAAITAVFMTLKAGDHVILPDDVYGGTYRLTERIFRRFGIDFTTVDQTDLGAIARAVQPNTQLIYVETPSNPLFKVTDISGVSQIAKDNDVLLAVDNTFMTPLGQSPFKHGADIVIHSATKFLSGHSDLIAGAVIVNCPKLAEDIYLIQNGTGSGLGVYDAWTLTKNLKTLAVRFNQSVTNAEKVCRFLKQHPAVATVYYPADSDIHVKQAVNGGAVIGFRLADETQAQTFVDNVTLLLVSVSLGGVETILSHPATMSHAAIPELVRRQRGITQGLFRLSVGLENAEELILDLQQALETTINRQRNNKKKQYVSQCYTNQ</sequence>
<keyword evidence="10" id="KW-0808">Transferase</keyword>
<dbReference type="GO" id="GO:0016740">
    <property type="term" value="F:transferase activity"/>
    <property type="evidence" value="ECO:0007669"/>
    <property type="project" value="UniProtKB-KW"/>
</dbReference>
<dbReference type="GO" id="GO:0009086">
    <property type="term" value="P:methionine biosynthetic process"/>
    <property type="evidence" value="ECO:0007669"/>
    <property type="project" value="UniProtKB-KW"/>
</dbReference>
<dbReference type="PANTHER" id="PTHR11808:SF50">
    <property type="entry name" value="CYSTATHIONINE BETA-LYASE"/>
    <property type="match status" value="1"/>
</dbReference>
<dbReference type="FunFam" id="3.40.640.10:FF:000009">
    <property type="entry name" value="Cystathionine gamma-synthase homolog"/>
    <property type="match status" value="1"/>
</dbReference>
<dbReference type="Pfam" id="PF01053">
    <property type="entry name" value="Cys_Met_Meta_PP"/>
    <property type="match status" value="1"/>
</dbReference>
<evidence type="ECO:0000256" key="8">
    <source>
        <dbReference type="PIRSR" id="PIRSR001434-2"/>
    </source>
</evidence>
<evidence type="ECO:0000256" key="6">
    <source>
        <dbReference type="ARBA" id="ARBA00023167"/>
    </source>
</evidence>
<dbReference type="Proteomes" id="UP001057381">
    <property type="component" value="Chromosome"/>
</dbReference>
<keyword evidence="5 8" id="KW-0663">Pyridoxal phosphate</keyword>
<dbReference type="AlphaFoldDB" id="A0A9Q9BQY5"/>
<evidence type="ECO:0000256" key="4">
    <source>
        <dbReference type="ARBA" id="ARBA00022605"/>
    </source>
</evidence>
<dbReference type="InterPro" id="IPR015424">
    <property type="entry name" value="PyrdxlP-dep_Trfase"/>
</dbReference>
<protein>
    <recommendedName>
        <fullName evidence="3">cysteine-S-conjugate beta-lyase</fullName>
        <ecNumber evidence="3">4.4.1.13</ecNumber>
    </recommendedName>
</protein>
<dbReference type="PANTHER" id="PTHR11808">
    <property type="entry name" value="TRANS-SULFURATION ENZYME FAMILY MEMBER"/>
    <property type="match status" value="1"/>
</dbReference>
<dbReference type="GO" id="GO:0030170">
    <property type="term" value="F:pyridoxal phosphate binding"/>
    <property type="evidence" value="ECO:0007669"/>
    <property type="project" value="InterPro"/>
</dbReference>
<keyword evidence="4" id="KW-0028">Amino-acid biosynthesis</keyword>
<comment type="similarity">
    <text evidence="2 9">Belongs to the trans-sulfuration enzymes family.</text>
</comment>
<evidence type="ECO:0000256" key="3">
    <source>
        <dbReference type="ARBA" id="ARBA00012224"/>
    </source>
</evidence>
<dbReference type="KEGG" id="mequ:KFV11_00525"/>
<dbReference type="PIRSF" id="PIRSF001434">
    <property type="entry name" value="CGS"/>
    <property type="match status" value="1"/>
</dbReference>
<evidence type="ECO:0000313" key="10">
    <source>
        <dbReference type="EMBL" id="UTH13894.1"/>
    </source>
</evidence>
<comment type="cofactor">
    <cofactor evidence="1 9">
        <name>pyridoxal 5'-phosphate</name>
        <dbReference type="ChEBI" id="CHEBI:597326"/>
    </cofactor>
</comment>
<dbReference type="NCBIfam" id="NF043007">
    <property type="entry name" value="CysBLyMetC_Staph"/>
    <property type="match status" value="1"/>
</dbReference>
<dbReference type="Gene3D" id="3.40.640.10">
    <property type="entry name" value="Type I PLP-dependent aspartate aminotransferase-like (Major domain)"/>
    <property type="match status" value="1"/>
</dbReference>
<proteinExistence type="inferred from homology"/>
<keyword evidence="7" id="KW-0456">Lyase</keyword>
<accession>A0A9Q9BQY5</accession>
<reference evidence="10" key="1">
    <citation type="submission" date="2021-04" db="EMBL/GenBank/DDBJ databases">
        <title>Complete Genome Sequences of Macrococcus spp. from dog and cattle.</title>
        <authorList>
            <person name="Schwendener S."/>
            <person name="Perreten V."/>
        </authorList>
    </citation>
    <scope>NUCLEOTIDE SEQUENCE</scope>
    <source>
        <strain evidence="10">Epi0143-OL</strain>
    </source>
</reference>
<dbReference type="GO" id="GO:0005737">
    <property type="term" value="C:cytoplasm"/>
    <property type="evidence" value="ECO:0007669"/>
    <property type="project" value="TreeGrafter"/>
</dbReference>
<evidence type="ECO:0000256" key="7">
    <source>
        <dbReference type="ARBA" id="ARBA00023239"/>
    </source>
</evidence>
<dbReference type="EC" id="4.4.1.13" evidence="3"/>
<feature type="modified residue" description="N6-(pyridoxal phosphate)lysine" evidence="8">
    <location>
        <position position="196"/>
    </location>
</feature>
<name>A0A9Q9BQY5_9STAP</name>
<dbReference type="InterPro" id="IPR015422">
    <property type="entry name" value="PyrdxlP-dep_Trfase_small"/>
</dbReference>
<dbReference type="PROSITE" id="PS00868">
    <property type="entry name" value="CYS_MET_METAB_PP"/>
    <property type="match status" value="1"/>
</dbReference>
<dbReference type="InterPro" id="IPR054542">
    <property type="entry name" value="Cys_met_metab_PP"/>
</dbReference>
<dbReference type="InterPro" id="IPR000277">
    <property type="entry name" value="Cys/Met-Metab_PyrdxlP-dep_enz"/>
</dbReference>
<dbReference type="Gene3D" id="3.90.1150.10">
    <property type="entry name" value="Aspartate Aminotransferase, domain 1"/>
    <property type="match status" value="1"/>
</dbReference>
<evidence type="ECO:0000256" key="5">
    <source>
        <dbReference type="ARBA" id="ARBA00022898"/>
    </source>
</evidence>
<keyword evidence="6" id="KW-0486">Methionine biosynthesis</keyword>